<dbReference type="EMBL" id="CP081295">
    <property type="protein sequence ID" value="QZD90112.1"/>
    <property type="molecule type" value="Genomic_DNA"/>
</dbReference>
<gene>
    <name evidence="2" type="ORF">K3148_01505</name>
</gene>
<sequence length="301" mass="34234">MRTCILAGPTRTATTSLFRYFARTKGVAPSIHKETDFFLSRLIEGVECPYDRYEACFRDVSGATARLEASPLYFAFGKRAAEAIHAEAPDAHIVFTLREPTERFFSAWTMINNKRWVAKKDFERYSASALVDLGIDQRDADIASWDEIDRLTLREGAYSSVLREWLEVFPKEQIHVVFQDWMGDEAGQAKLRSVLADALGVSNAALPAEPLYHENKSRDVKLGGLHDVAVRLNAMLEPVFNRVKPARDLLRDVYYFFNEDTREMPDKASRKRVEQFYAPELAALPEVLAQIGVTDYPDWVG</sequence>
<dbReference type="Proteomes" id="UP000824281">
    <property type="component" value="Chromosome"/>
</dbReference>
<dbReference type="Gene3D" id="3.40.50.300">
    <property type="entry name" value="P-loop containing nucleotide triphosphate hydrolases"/>
    <property type="match status" value="1"/>
</dbReference>
<evidence type="ECO:0000313" key="2">
    <source>
        <dbReference type="EMBL" id="QZD90112.1"/>
    </source>
</evidence>
<dbReference type="PANTHER" id="PTHR10605:SF56">
    <property type="entry name" value="BIFUNCTIONAL HEPARAN SULFATE N-DEACETYLASE_N-SULFOTRANSFERASE"/>
    <property type="match status" value="1"/>
</dbReference>
<dbReference type="InterPro" id="IPR037359">
    <property type="entry name" value="NST/OST"/>
</dbReference>
<dbReference type="RefSeq" id="WP_221425586.1">
    <property type="nucleotide sequence ID" value="NZ_CP081295.1"/>
</dbReference>
<accession>A0ABX8ZRB0</accession>
<organism evidence="2 3">
    <name type="scientific">Qipengyuania aurantiaca</name>
    <dbReference type="NCBI Taxonomy" id="2867233"/>
    <lineage>
        <taxon>Bacteria</taxon>
        <taxon>Pseudomonadati</taxon>
        <taxon>Pseudomonadota</taxon>
        <taxon>Alphaproteobacteria</taxon>
        <taxon>Sphingomonadales</taxon>
        <taxon>Erythrobacteraceae</taxon>
        <taxon>Qipengyuania</taxon>
    </lineage>
</organism>
<evidence type="ECO:0000256" key="1">
    <source>
        <dbReference type="ARBA" id="ARBA00022679"/>
    </source>
</evidence>
<dbReference type="SUPFAM" id="SSF52540">
    <property type="entry name" value="P-loop containing nucleoside triphosphate hydrolases"/>
    <property type="match status" value="1"/>
</dbReference>
<name>A0ABX8ZRB0_9SPHN</name>
<evidence type="ECO:0000313" key="3">
    <source>
        <dbReference type="Proteomes" id="UP000824281"/>
    </source>
</evidence>
<proteinExistence type="predicted"/>
<reference evidence="2 3" key="1">
    <citation type="submission" date="2021-08" db="EMBL/GenBank/DDBJ databases">
        <title>Comparative Genomics Analysis of the Genus Qipengyuania Reveals Extensive Genetic Diversity and Metabolic Versatility, Including the Description of Fifteen Novel Species.</title>
        <authorList>
            <person name="Liu Y."/>
        </authorList>
    </citation>
    <scope>NUCLEOTIDE SEQUENCE [LARGE SCALE GENOMIC DNA]</scope>
    <source>
        <strain evidence="2 3">1NDH13</strain>
    </source>
</reference>
<protein>
    <submittedName>
        <fullName evidence="2">Sulfotransferase</fullName>
    </submittedName>
</protein>
<dbReference type="InterPro" id="IPR027417">
    <property type="entry name" value="P-loop_NTPase"/>
</dbReference>
<keyword evidence="1" id="KW-0808">Transferase</keyword>
<dbReference type="PANTHER" id="PTHR10605">
    <property type="entry name" value="HEPARAN SULFATE SULFOTRANSFERASE"/>
    <property type="match status" value="1"/>
</dbReference>
<keyword evidence="3" id="KW-1185">Reference proteome</keyword>